<dbReference type="GO" id="GO:0005886">
    <property type="term" value="C:plasma membrane"/>
    <property type="evidence" value="ECO:0007669"/>
    <property type="project" value="TreeGrafter"/>
</dbReference>
<feature type="transmembrane region" description="Helical" evidence="7">
    <location>
        <begin position="277"/>
        <end position="295"/>
    </location>
</feature>
<keyword evidence="9" id="KW-1185">Reference proteome</keyword>
<dbReference type="GO" id="GO:0022857">
    <property type="term" value="F:transmembrane transporter activity"/>
    <property type="evidence" value="ECO:0007669"/>
    <property type="project" value="InterPro"/>
</dbReference>
<evidence type="ECO:0000256" key="4">
    <source>
        <dbReference type="ARBA" id="ARBA00022692"/>
    </source>
</evidence>
<feature type="transmembrane region" description="Helical" evidence="7">
    <location>
        <begin position="201"/>
        <end position="223"/>
    </location>
</feature>
<feature type="transmembrane region" description="Helical" evidence="7">
    <location>
        <begin position="32"/>
        <end position="54"/>
    </location>
</feature>
<keyword evidence="5 7" id="KW-1133">Transmembrane helix</keyword>
<feature type="transmembrane region" description="Helical" evidence="7">
    <location>
        <begin position="390"/>
        <end position="411"/>
    </location>
</feature>
<comment type="subcellular location">
    <subcellularLocation>
        <location evidence="1">Membrane</location>
        <topology evidence="1">Multi-pass membrane protein</topology>
    </subcellularLocation>
</comment>
<evidence type="ECO:0000313" key="8">
    <source>
        <dbReference type="EMBL" id="GGM77266.1"/>
    </source>
</evidence>
<evidence type="ECO:0000256" key="7">
    <source>
        <dbReference type="SAM" id="Phobius"/>
    </source>
</evidence>
<evidence type="ECO:0000256" key="6">
    <source>
        <dbReference type="ARBA" id="ARBA00023136"/>
    </source>
</evidence>
<accession>A0AA37BS51</accession>
<evidence type="ECO:0000313" key="9">
    <source>
        <dbReference type="Proteomes" id="UP000632195"/>
    </source>
</evidence>
<reference evidence="8" key="1">
    <citation type="journal article" date="2014" name="Int. J. Syst. Evol. Microbiol.">
        <title>Complete genome sequence of Corynebacterium casei LMG S-19264T (=DSM 44701T), isolated from a smear-ripened cheese.</title>
        <authorList>
            <consortium name="US DOE Joint Genome Institute (JGI-PGF)"/>
            <person name="Walter F."/>
            <person name="Albersmeier A."/>
            <person name="Kalinowski J."/>
            <person name="Ruckert C."/>
        </authorList>
    </citation>
    <scope>NUCLEOTIDE SEQUENCE</scope>
    <source>
        <strain evidence="8">JCM 13583</strain>
    </source>
</reference>
<dbReference type="Proteomes" id="UP000632195">
    <property type="component" value="Unassembled WGS sequence"/>
</dbReference>
<dbReference type="RefSeq" id="WP_188681543.1">
    <property type="nucleotide sequence ID" value="NZ_BMNY01000002.1"/>
</dbReference>
<evidence type="ECO:0000256" key="5">
    <source>
        <dbReference type="ARBA" id="ARBA00022989"/>
    </source>
</evidence>
<protein>
    <submittedName>
        <fullName evidence="8">Allantoin permease</fullName>
    </submittedName>
</protein>
<feature type="transmembrane region" description="Helical" evidence="7">
    <location>
        <begin position="423"/>
        <end position="442"/>
    </location>
</feature>
<feature type="transmembrane region" description="Helical" evidence="7">
    <location>
        <begin position="243"/>
        <end position="265"/>
    </location>
</feature>
<comment type="caution">
    <text evidence="8">The sequence shown here is derived from an EMBL/GenBank/DDBJ whole genome shotgun (WGS) entry which is preliminary data.</text>
</comment>
<dbReference type="InterPro" id="IPR001248">
    <property type="entry name" value="Pur-cyt_permease"/>
</dbReference>
<dbReference type="InterPro" id="IPR026030">
    <property type="entry name" value="Pur-cyt_permease_Fcy2/21/22"/>
</dbReference>
<reference evidence="8" key="2">
    <citation type="submission" date="2022-09" db="EMBL/GenBank/DDBJ databases">
        <authorList>
            <person name="Sun Q."/>
            <person name="Ohkuma M."/>
        </authorList>
    </citation>
    <scope>NUCLEOTIDE SEQUENCE</scope>
    <source>
        <strain evidence="8">JCM 13583</strain>
    </source>
</reference>
<feature type="transmembrane region" description="Helical" evidence="7">
    <location>
        <begin position="332"/>
        <end position="350"/>
    </location>
</feature>
<sequence length="451" mass="48511">MVDFDDRPLRIESAGIESVPVEHRHGHARELFYLWFASNLGILNIVYGAVVASLGLNFWQAVAAIGTGLLTFVIVGILSLPGVRQGSTMMVSSSVVFGRRGNILPTLFSYLTVLGWETALMCVGTLLLTTLFQRLLGFGYLEAVSVSLPVSLAATFVWPIFGHATVSSFQKYASYTFGLLTVPVILFLWPHVDYAFLDSPGAGPGAFVSAVTFIFSGTTLGWVNYASDYSRYLPLGTSEKKVVLYPLIGAFLPLFALSMLGFLLVSREEIASSSNPFLLIGSLMPAWFLAVYYVLGFGMNTSTNIMNAYSSGLNLLLLGLRMPRYRSVWIDAAVSGAGAAFILLSLRSFLGSFESFLSLLGDWAGPWSMVMVVHTLLSGRVRVHGPARPLLSWLIGTAVAFLLSSSPFFTGPLATGIFRNSDAGVLLGSFVSLVLSLVLLGGGGTRRPSSS</sequence>
<dbReference type="PANTHER" id="PTHR31806">
    <property type="entry name" value="PURINE-CYTOSINE PERMEASE FCY2-RELATED"/>
    <property type="match status" value="1"/>
</dbReference>
<keyword evidence="3" id="KW-0813">Transport</keyword>
<feature type="transmembrane region" description="Helical" evidence="7">
    <location>
        <begin position="356"/>
        <end position="378"/>
    </location>
</feature>
<evidence type="ECO:0000256" key="1">
    <source>
        <dbReference type="ARBA" id="ARBA00004141"/>
    </source>
</evidence>
<dbReference type="Pfam" id="PF02133">
    <property type="entry name" value="Transp_cyt_pur"/>
    <property type="match status" value="1"/>
</dbReference>
<feature type="transmembrane region" description="Helical" evidence="7">
    <location>
        <begin position="61"/>
        <end position="83"/>
    </location>
</feature>
<name>A0AA37BS51_9ARCH</name>
<dbReference type="EMBL" id="BMNY01000002">
    <property type="protein sequence ID" value="GGM77266.1"/>
    <property type="molecule type" value="Genomic_DNA"/>
</dbReference>
<organism evidence="8 9">
    <name type="scientific">Thermogymnomonas acidicola</name>
    <dbReference type="NCBI Taxonomy" id="399579"/>
    <lineage>
        <taxon>Archaea</taxon>
        <taxon>Methanobacteriati</taxon>
        <taxon>Thermoplasmatota</taxon>
        <taxon>Thermoplasmata</taxon>
        <taxon>Thermoplasmatales</taxon>
        <taxon>Thermogymnomonas</taxon>
    </lineage>
</organism>
<evidence type="ECO:0000256" key="3">
    <source>
        <dbReference type="ARBA" id="ARBA00022448"/>
    </source>
</evidence>
<dbReference type="PANTHER" id="PTHR31806:SF1">
    <property type="entry name" value="PURINE-CYTOSINE PERMEASE FCY2-RELATED"/>
    <property type="match status" value="1"/>
</dbReference>
<feature type="transmembrane region" description="Helical" evidence="7">
    <location>
        <begin position="103"/>
        <end position="128"/>
    </location>
</feature>
<comment type="similarity">
    <text evidence="2">Belongs to the purine-cytosine permease (2.A.39) family.</text>
</comment>
<dbReference type="Gene3D" id="1.10.4160.10">
    <property type="entry name" value="Hydantoin permease"/>
    <property type="match status" value="1"/>
</dbReference>
<proteinExistence type="inferred from homology"/>
<feature type="transmembrane region" description="Helical" evidence="7">
    <location>
        <begin position="172"/>
        <end position="189"/>
    </location>
</feature>
<keyword evidence="4 7" id="KW-0812">Transmembrane</keyword>
<keyword evidence="6 7" id="KW-0472">Membrane</keyword>
<feature type="transmembrane region" description="Helical" evidence="7">
    <location>
        <begin position="140"/>
        <end position="160"/>
    </location>
</feature>
<evidence type="ECO:0000256" key="2">
    <source>
        <dbReference type="ARBA" id="ARBA00008974"/>
    </source>
</evidence>
<dbReference type="PIRSF" id="PIRSF002744">
    <property type="entry name" value="Pur-cyt_permease"/>
    <property type="match status" value="1"/>
</dbReference>
<gene>
    <name evidence="8" type="ORF">GCM10007108_14260</name>
</gene>
<dbReference type="AlphaFoldDB" id="A0AA37BS51"/>